<dbReference type="EMBL" id="MT776530">
    <property type="protein sequence ID" value="QNT35730.1"/>
    <property type="molecule type" value="Genomic_DNA"/>
</dbReference>
<sequence>MKEAMSHDMFGRFVKMLRGVNNDIQRMASVSIYLARSGIFDPQTEKILKTSVNAVIELEDIEKTVSESIFAASWSDLMLIRWRDVFSLDVPVLYLLLLVMCVANVALAITLSVVIFRQ</sequence>
<reference evidence="2" key="1">
    <citation type="submission" date="2020-07" db="EMBL/GenBank/DDBJ databases">
        <title>Unique genomic features of the anaerobic methanotrophic archaea.</title>
        <authorList>
            <person name="Chadwick G.L."/>
            <person name="Skennerton C.T."/>
            <person name="Laso-Perez R."/>
            <person name="Leu A.O."/>
            <person name="Speth D.R."/>
            <person name="Yu H."/>
            <person name="Morgan-Lang C."/>
            <person name="Hatzenpichler R."/>
            <person name="Goudeau D."/>
            <person name="Malmstrom R."/>
            <person name="Brazelton W.J."/>
            <person name="Woyke T."/>
            <person name="Hallam S.J."/>
            <person name="Tyson G.W."/>
            <person name="Wegener G."/>
            <person name="Boetius A."/>
            <person name="Orphan V."/>
        </authorList>
    </citation>
    <scope>NUCLEOTIDE SEQUENCE</scope>
</reference>
<accession>A0A7H1KP66</accession>
<name>A0A7H1KP66_9EURY</name>
<keyword evidence="1" id="KW-0812">Transmembrane</keyword>
<keyword evidence="1" id="KW-0472">Membrane</keyword>
<evidence type="ECO:0000256" key="1">
    <source>
        <dbReference type="SAM" id="Phobius"/>
    </source>
</evidence>
<keyword evidence="1" id="KW-1133">Transmembrane helix</keyword>
<proteinExistence type="predicted"/>
<organism evidence="2">
    <name type="scientific">uncultured Methanosarcinales archaeon</name>
    <dbReference type="NCBI Taxonomy" id="183757"/>
    <lineage>
        <taxon>Archaea</taxon>
        <taxon>Methanobacteriati</taxon>
        <taxon>Methanobacteriota</taxon>
        <taxon>Stenosarchaea group</taxon>
        <taxon>Methanomicrobia</taxon>
        <taxon>Methanosarcinales</taxon>
        <taxon>environmental samples</taxon>
    </lineage>
</organism>
<gene>
    <name evidence="2" type="ORF">BODMHOLK_00021</name>
</gene>
<dbReference type="AlphaFoldDB" id="A0A7H1KP66"/>
<protein>
    <submittedName>
        <fullName evidence="2">Uncharacterized protein</fullName>
    </submittedName>
</protein>
<feature type="transmembrane region" description="Helical" evidence="1">
    <location>
        <begin position="92"/>
        <end position="116"/>
    </location>
</feature>
<evidence type="ECO:0000313" key="2">
    <source>
        <dbReference type="EMBL" id="QNT35730.1"/>
    </source>
</evidence>